<evidence type="ECO:0000256" key="1">
    <source>
        <dbReference type="ARBA" id="ARBA00007452"/>
    </source>
</evidence>
<reference evidence="9" key="1">
    <citation type="journal article" date="2014" name="Int. J. Syst. Evol. Microbiol.">
        <title>Complete genome of a new Firmicutes species belonging to the dominant human colonic microbiota ('Ruminococcus bicirculans') reveals two chromosomes and a selective capacity to utilize plant glucans.</title>
        <authorList>
            <consortium name="NISC Comparative Sequencing Program"/>
            <person name="Wegmann U."/>
            <person name="Louis P."/>
            <person name="Goesmann A."/>
            <person name="Henrissat B."/>
            <person name="Duncan S.H."/>
            <person name="Flint H.J."/>
        </authorList>
    </citation>
    <scope>NUCLEOTIDE SEQUENCE</scope>
    <source>
        <strain evidence="9">CCM 4175</strain>
    </source>
</reference>
<feature type="domain" description="DNA replication/recombination mediator RecO N-terminal" evidence="8">
    <location>
        <begin position="1"/>
        <end position="78"/>
    </location>
</feature>
<evidence type="ECO:0000256" key="5">
    <source>
        <dbReference type="ARBA" id="ARBA00023204"/>
    </source>
</evidence>
<dbReference type="OrthoDB" id="9797083at2"/>
<keyword evidence="3 7" id="KW-0227">DNA damage</keyword>
<reference evidence="10 11" key="2">
    <citation type="submission" date="2017-06" db="EMBL/GenBank/DDBJ databases">
        <authorList>
            <consortium name="Pathogen Informatics"/>
        </authorList>
    </citation>
    <scope>NUCLEOTIDE SEQUENCE [LARGE SCALE GENOMIC DNA]</scope>
    <source>
        <strain evidence="10 11">NCTC13833</strain>
    </source>
</reference>
<dbReference type="Pfam" id="PF11967">
    <property type="entry name" value="RecO_N"/>
    <property type="match status" value="1"/>
</dbReference>
<dbReference type="InterPro" id="IPR042242">
    <property type="entry name" value="RecO_C"/>
</dbReference>
<dbReference type="Proteomes" id="UP000243706">
    <property type="component" value="Chromosome 1"/>
</dbReference>
<dbReference type="Pfam" id="PF02565">
    <property type="entry name" value="RecO_C"/>
    <property type="match status" value="1"/>
</dbReference>
<name>A0A240C3A1_9STAP</name>
<dbReference type="Gene3D" id="2.40.50.140">
    <property type="entry name" value="Nucleic acid-binding proteins"/>
    <property type="match status" value="1"/>
</dbReference>
<evidence type="ECO:0000313" key="10">
    <source>
        <dbReference type="EMBL" id="SNW02454.1"/>
    </source>
</evidence>
<evidence type="ECO:0000259" key="8">
    <source>
        <dbReference type="Pfam" id="PF11967"/>
    </source>
</evidence>
<evidence type="ECO:0000313" key="11">
    <source>
        <dbReference type="Proteomes" id="UP000243706"/>
    </source>
</evidence>
<proteinExistence type="inferred from homology"/>
<dbReference type="HAMAP" id="MF_00201">
    <property type="entry name" value="RecO"/>
    <property type="match status" value="1"/>
</dbReference>
<dbReference type="SUPFAM" id="SSF50249">
    <property type="entry name" value="Nucleic acid-binding proteins"/>
    <property type="match status" value="1"/>
</dbReference>
<evidence type="ECO:0000256" key="3">
    <source>
        <dbReference type="ARBA" id="ARBA00022763"/>
    </source>
</evidence>
<dbReference type="PANTHER" id="PTHR33991:SF1">
    <property type="entry name" value="DNA REPAIR PROTEIN RECO"/>
    <property type="match status" value="1"/>
</dbReference>
<evidence type="ECO:0000256" key="6">
    <source>
        <dbReference type="ARBA" id="ARBA00033409"/>
    </source>
</evidence>
<evidence type="ECO:0000313" key="12">
    <source>
        <dbReference type="Proteomes" id="UP000652995"/>
    </source>
</evidence>
<dbReference type="KEGG" id="smus:C7J88_02165"/>
<protein>
    <recommendedName>
        <fullName evidence="2 7">DNA repair protein RecO</fullName>
    </recommendedName>
    <alternativeName>
        <fullName evidence="6 7">Recombination protein O</fullName>
    </alternativeName>
</protein>
<dbReference type="InterPro" id="IPR022572">
    <property type="entry name" value="DNA_rep/recomb_RecO_N"/>
</dbReference>
<comment type="similarity">
    <text evidence="1 7">Belongs to the RecO family.</text>
</comment>
<dbReference type="InterPro" id="IPR012340">
    <property type="entry name" value="NA-bd_OB-fold"/>
</dbReference>
<dbReference type="EMBL" id="BMCB01000005">
    <property type="protein sequence ID" value="GGA88664.1"/>
    <property type="molecule type" value="Genomic_DNA"/>
</dbReference>
<gene>
    <name evidence="7 10" type="primary">recO</name>
    <name evidence="9" type="ORF">GCM10007183_11090</name>
    <name evidence="10" type="ORF">SAMEA4412661_01087</name>
</gene>
<evidence type="ECO:0000256" key="2">
    <source>
        <dbReference type="ARBA" id="ARBA00021310"/>
    </source>
</evidence>
<dbReference type="Proteomes" id="UP000652995">
    <property type="component" value="Unassembled WGS sequence"/>
</dbReference>
<dbReference type="Gene3D" id="1.20.1440.120">
    <property type="entry name" value="Recombination protein O, C-terminal domain"/>
    <property type="match status" value="1"/>
</dbReference>
<dbReference type="PANTHER" id="PTHR33991">
    <property type="entry name" value="DNA REPAIR PROTEIN RECO"/>
    <property type="match status" value="1"/>
</dbReference>
<dbReference type="EMBL" id="LT906464">
    <property type="protein sequence ID" value="SNW02454.1"/>
    <property type="molecule type" value="Genomic_DNA"/>
</dbReference>
<evidence type="ECO:0000313" key="9">
    <source>
        <dbReference type="EMBL" id="GGA88664.1"/>
    </source>
</evidence>
<keyword evidence="12" id="KW-1185">Reference proteome</keyword>
<dbReference type="GO" id="GO:0043590">
    <property type="term" value="C:bacterial nucleoid"/>
    <property type="evidence" value="ECO:0007669"/>
    <property type="project" value="TreeGrafter"/>
</dbReference>
<dbReference type="RefSeq" id="WP_095116756.1">
    <property type="nucleotide sequence ID" value="NZ_BMCB01000005.1"/>
</dbReference>
<dbReference type="AlphaFoldDB" id="A0A240C3A1"/>
<evidence type="ECO:0000256" key="7">
    <source>
        <dbReference type="HAMAP-Rule" id="MF_00201"/>
    </source>
</evidence>
<dbReference type="GO" id="GO:0006302">
    <property type="term" value="P:double-strand break repair"/>
    <property type="evidence" value="ECO:0007669"/>
    <property type="project" value="TreeGrafter"/>
</dbReference>
<dbReference type="InterPro" id="IPR003717">
    <property type="entry name" value="RecO"/>
</dbReference>
<dbReference type="InterPro" id="IPR037278">
    <property type="entry name" value="ARFGAP/RecO"/>
</dbReference>
<reference evidence="12" key="3">
    <citation type="journal article" date="2019" name="Int. J. Syst. Evol. Microbiol.">
        <title>The Global Catalogue of Microorganisms (GCM) 10K type strain sequencing project: providing services to taxonomists for standard genome sequencing and annotation.</title>
        <authorList>
            <consortium name="The Broad Institute Genomics Platform"/>
            <consortium name="The Broad Institute Genome Sequencing Center for Infectious Disease"/>
            <person name="Wu L."/>
            <person name="Ma J."/>
        </authorList>
    </citation>
    <scope>NUCLEOTIDE SEQUENCE [LARGE SCALE GENOMIC DNA]</scope>
    <source>
        <strain evidence="12">CCM 4175</strain>
    </source>
</reference>
<evidence type="ECO:0000256" key="4">
    <source>
        <dbReference type="ARBA" id="ARBA00023172"/>
    </source>
</evidence>
<sequence>MLVKQKGIIIKTVDYGESDKIITILNEHGAKIPLMVRRAKKVKSGLQATTQLFVKGLFIYNKWRGMGTLTSVDVIDSYYDLRVDLITNSYASLCLETIDGAMDTDQVDPQMYALLEFALTQIEKDVSAQLIANIVMLKCMTYYGFDINLTQCAVKHTEEPGEFVGYSFKYDGVISKSAAHLDPHLMPLTNKALYLMAILKQLPLSKINSISIHDDIVEEMSQFILLIYKEYSGMYFKSQRLINQLRRFNSTFE</sequence>
<dbReference type="NCBIfam" id="TIGR00613">
    <property type="entry name" value="reco"/>
    <property type="match status" value="1"/>
</dbReference>
<keyword evidence="5 7" id="KW-0234">DNA repair</keyword>
<reference evidence="9" key="4">
    <citation type="submission" date="2024-05" db="EMBL/GenBank/DDBJ databases">
        <authorList>
            <person name="Sun Q."/>
            <person name="Sedlacek I."/>
        </authorList>
    </citation>
    <scope>NUCLEOTIDE SEQUENCE</scope>
    <source>
        <strain evidence="9">CCM 4175</strain>
    </source>
</reference>
<accession>A0A240C3A1</accession>
<dbReference type="SUPFAM" id="SSF57863">
    <property type="entry name" value="ArfGap/RecO-like zinc finger"/>
    <property type="match status" value="1"/>
</dbReference>
<keyword evidence="4 7" id="KW-0233">DNA recombination</keyword>
<comment type="function">
    <text evidence="7">Involved in DNA repair and RecF pathway recombination.</text>
</comment>
<dbReference type="GO" id="GO:0006310">
    <property type="term" value="P:DNA recombination"/>
    <property type="evidence" value="ECO:0007669"/>
    <property type="project" value="UniProtKB-UniRule"/>
</dbReference>
<organism evidence="10 11">
    <name type="scientific">Staphylococcus muscae</name>
    <dbReference type="NCBI Taxonomy" id="1294"/>
    <lineage>
        <taxon>Bacteria</taxon>
        <taxon>Bacillati</taxon>
        <taxon>Bacillota</taxon>
        <taxon>Bacilli</taxon>
        <taxon>Bacillales</taxon>
        <taxon>Staphylococcaceae</taxon>
        <taxon>Staphylococcus</taxon>
    </lineage>
</organism>